<dbReference type="InterPro" id="IPR027417">
    <property type="entry name" value="P-loop_NTPase"/>
</dbReference>
<dbReference type="AlphaFoldDB" id="F8ET18"/>
<evidence type="ECO:0008006" key="4">
    <source>
        <dbReference type="Google" id="ProtNLM"/>
    </source>
</evidence>
<protein>
    <recommendedName>
        <fullName evidence="4">Thymidylate kinase</fullName>
    </recommendedName>
</protein>
<dbReference type="RefSeq" id="WP_013934317.1">
    <property type="nucleotide sequence ID" value="NC_015709.1"/>
</dbReference>
<feature type="transmembrane region" description="Helical" evidence="1">
    <location>
        <begin position="86"/>
        <end position="104"/>
    </location>
</feature>
<sequence>MSKTGYCQQIKRSAPLIALVGADGSGKSTVGQELLTWLQPMRPTVLCHLGKQTGNWGRAISRLPFFGNKLDKGIIKHSSKARDEKGAGAVTSIIIFLFSMRRVIRFMRMRRLHARGLTILTDRYPQAVVPGPMDGPGLVARHPKGIIARFLTRREQSLYDWMASYSPDIVIRLNVNLETAIKRKPDHRPASLERKVSDVPRLTFNGAPILDLDSTEPLDQVLAKAKEAILTITTRYDHKISE</sequence>
<dbReference type="KEGG" id="zmp:Zymop_1026"/>
<evidence type="ECO:0000313" key="2">
    <source>
        <dbReference type="EMBL" id="AEI37922.1"/>
    </source>
</evidence>
<organism evidence="2 3">
    <name type="scientific">Zymomonas mobilis subsp. pomaceae (strain ATCC 29192 / DSM 22645 / JCM 10191 / CCUG 17912 / NBRC 13757 / NCIMB 11200 / NRRL B-4491 / Barker I)</name>
    <dbReference type="NCBI Taxonomy" id="579138"/>
    <lineage>
        <taxon>Bacteria</taxon>
        <taxon>Pseudomonadati</taxon>
        <taxon>Pseudomonadota</taxon>
        <taxon>Alphaproteobacteria</taxon>
        <taxon>Sphingomonadales</taxon>
        <taxon>Zymomonadaceae</taxon>
        <taxon>Zymomonas</taxon>
    </lineage>
</organism>
<dbReference type="HOGENOM" id="CLU_102178_0_0_5"/>
<dbReference type="EMBL" id="CP002865">
    <property type="protein sequence ID" value="AEI37922.1"/>
    <property type="molecule type" value="Genomic_DNA"/>
</dbReference>
<evidence type="ECO:0000313" key="3">
    <source>
        <dbReference type="Proteomes" id="UP000000491"/>
    </source>
</evidence>
<dbReference type="Gene3D" id="3.40.50.300">
    <property type="entry name" value="P-loop containing nucleotide triphosphate hydrolases"/>
    <property type="match status" value="1"/>
</dbReference>
<accession>F8ET18</accession>
<dbReference type="PATRIC" id="fig|579138.3.peg.1088"/>
<keyword evidence="1" id="KW-0812">Transmembrane</keyword>
<proteinExistence type="predicted"/>
<reference evidence="2 3" key="1">
    <citation type="journal article" date="2011" name="J. Bacteriol.">
        <title>Genome sequence of the ethanol-producing Zymomonas mobilis subsp. pomaceae lectotype strain ATCC 29192.</title>
        <authorList>
            <person name="Kouvelis V.N."/>
            <person name="Davenport K.W."/>
            <person name="Brettin T.S."/>
            <person name="Bruce D."/>
            <person name="Detter C."/>
            <person name="Han C.S."/>
            <person name="Nolan M."/>
            <person name="Tapia R."/>
            <person name="Damoulaki A."/>
            <person name="Kyrpides N.C."/>
            <person name="Typas M.A."/>
            <person name="Pappas K.M."/>
        </authorList>
    </citation>
    <scope>NUCLEOTIDE SEQUENCE [LARGE SCALE GENOMIC DNA]</scope>
    <source>
        <strain evidence="3">ATCC 29192 / DSM 22645 / JCM 10191 / CCUG 17912 / NBRC 13757 / NCIMB 11200 / NRRL B-4491 / Barker I</strain>
    </source>
</reference>
<keyword evidence="1" id="KW-1133">Transmembrane helix</keyword>
<keyword evidence="1" id="KW-0472">Membrane</keyword>
<dbReference type="SUPFAM" id="SSF52540">
    <property type="entry name" value="P-loop containing nucleoside triphosphate hydrolases"/>
    <property type="match status" value="1"/>
</dbReference>
<dbReference type="eggNOG" id="COG0125">
    <property type="taxonomic scope" value="Bacteria"/>
</dbReference>
<gene>
    <name evidence="2" type="ordered locus">Zymop_1026</name>
</gene>
<dbReference type="STRING" id="579138.Zymop_1026"/>
<dbReference type="Proteomes" id="UP000000491">
    <property type="component" value="Chromosome"/>
</dbReference>
<name>F8ET18_ZYMMT</name>
<evidence type="ECO:0000256" key="1">
    <source>
        <dbReference type="SAM" id="Phobius"/>
    </source>
</evidence>